<evidence type="ECO:0000313" key="2">
    <source>
        <dbReference type="WBParaSite" id="TMUE_1000003304.1"/>
    </source>
</evidence>
<dbReference type="Proteomes" id="UP000046395">
    <property type="component" value="Unassembled WGS sequence"/>
</dbReference>
<reference evidence="2" key="1">
    <citation type="submission" date="2019-12" db="UniProtKB">
        <authorList>
            <consortium name="WormBaseParasite"/>
        </authorList>
    </citation>
    <scope>IDENTIFICATION</scope>
</reference>
<protein>
    <submittedName>
        <fullName evidence="2">Uncharacterized protein</fullName>
    </submittedName>
</protein>
<dbReference type="AlphaFoldDB" id="A0A5S6Q7W1"/>
<accession>A0A5S6Q7W1</accession>
<organism evidence="1 2">
    <name type="scientific">Trichuris muris</name>
    <name type="common">Mouse whipworm</name>
    <dbReference type="NCBI Taxonomy" id="70415"/>
    <lineage>
        <taxon>Eukaryota</taxon>
        <taxon>Metazoa</taxon>
        <taxon>Ecdysozoa</taxon>
        <taxon>Nematoda</taxon>
        <taxon>Enoplea</taxon>
        <taxon>Dorylaimia</taxon>
        <taxon>Trichinellida</taxon>
        <taxon>Trichuridae</taxon>
        <taxon>Trichuris</taxon>
    </lineage>
</organism>
<keyword evidence="1" id="KW-1185">Reference proteome</keyword>
<evidence type="ECO:0000313" key="1">
    <source>
        <dbReference type="Proteomes" id="UP000046395"/>
    </source>
</evidence>
<name>A0A5S6Q7W1_TRIMR</name>
<dbReference type="WBParaSite" id="TMUE_1000003304.1">
    <property type="protein sequence ID" value="TMUE_1000003304.1"/>
    <property type="gene ID" value="WBGene00292454"/>
</dbReference>
<proteinExistence type="predicted"/>
<sequence length="74" mass="8348">MTPIFTRFTNGQQMYMVSLRLSRVTIGRAKDCFAKASVAINPRTRSRSKLNRFNISTGEPLIHFEASFPVLNGV</sequence>